<keyword evidence="2" id="KW-1185">Reference proteome</keyword>
<proteinExistence type="predicted"/>
<dbReference type="Proteomes" id="UP000092993">
    <property type="component" value="Unassembled WGS sequence"/>
</dbReference>
<protein>
    <submittedName>
        <fullName evidence="1">Uncharacterized protein</fullName>
    </submittedName>
</protein>
<evidence type="ECO:0000313" key="1">
    <source>
        <dbReference type="EMBL" id="OBZ78044.1"/>
    </source>
</evidence>
<dbReference type="AlphaFoldDB" id="A0A1C7MSY4"/>
<organism evidence="1 2">
    <name type="scientific">Grifola frondosa</name>
    <name type="common">Maitake</name>
    <name type="synonym">Polyporus frondosus</name>
    <dbReference type="NCBI Taxonomy" id="5627"/>
    <lineage>
        <taxon>Eukaryota</taxon>
        <taxon>Fungi</taxon>
        <taxon>Dikarya</taxon>
        <taxon>Basidiomycota</taxon>
        <taxon>Agaricomycotina</taxon>
        <taxon>Agaricomycetes</taxon>
        <taxon>Polyporales</taxon>
        <taxon>Grifolaceae</taxon>
        <taxon>Grifola</taxon>
    </lineage>
</organism>
<name>A0A1C7MSY4_GRIFR</name>
<evidence type="ECO:0000313" key="2">
    <source>
        <dbReference type="Proteomes" id="UP000092993"/>
    </source>
</evidence>
<comment type="caution">
    <text evidence="1">The sequence shown here is derived from an EMBL/GenBank/DDBJ whole genome shotgun (WGS) entry which is preliminary data.</text>
</comment>
<sequence length="94" mass="10912">MDYHEYLDPIGRLPLNIVVPPGRRGFRLRANLITQIVAICHRYTRHQMFWVIGDRINMFLQKLVDRLTNPSAHGHVLYRTYCSTCPAMPSGSPF</sequence>
<gene>
    <name evidence="1" type="ORF">A0H81_01676</name>
</gene>
<reference evidence="1 2" key="1">
    <citation type="submission" date="2016-03" db="EMBL/GenBank/DDBJ databases">
        <title>Whole genome sequencing of Grifola frondosa 9006-11.</title>
        <authorList>
            <person name="Min B."/>
            <person name="Park H."/>
            <person name="Kim J.-G."/>
            <person name="Cho H."/>
            <person name="Oh Y.-L."/>
            <person name="Kong W.-S."/>
            <person name="Choi I.-G."/>
        </authorList>
    </citation>
    <scope>NUCLEOTIDE SEQUENCE [LARGE SCALE GENOMIC DNA]</scope>
    <source>
        <strain evidence="1 2">9006-11</strain>
    </source>
</reference>
<accession>A0A1C7MSY4</accession>
<dbReference type="EMBL" id="LUGG01000002">
    <property type="protein sequence ID" value="OBZ78044.1"/>
    <property type="molecule type" value="Genomic_DNA"/>
</dbReference>